<name>A0A9P8PI95_WICPI</name>
<evidence type="ECO:0000256" key="1">
    <source>
        <dbReference type="SAM" id="MobiDB-lite"/>
    </source>
</evidence>
<dbReference type="EMBL" id="JAEUBG010005855">
    <property type="protein sequence ID" value="KAH3672135.1"/>
    <property type="molecule type" value="Genomic_DNA"/>
</dbReference>
<organism evidence="2 3">
    <name type="scientific">Wickerhamomyces pijperi</name>
    <name type="common">Yeast</name>
    <name type="synonym">Pichia pijperi</name>
    <dbReference type="NCBI Taxonomy" id="599730"/>
    <lineage>
        <taxon>Eukaryota</taxon>
        <taxon>Fungi</taxon>
        <taxon>Dikarya</taxon>
        <taxon>Ascomycota</taxon>
        <taxon>Saccharomycotina</taxon>
        <taxon>Saccharomycetes</taxon>
        <taxon>Phaffomycetales</taxon>
        <taxon>Wickerhamomycetaceae</taxon>
        <taxon>Wickerhamomyces</taxon>
    </lineage>
</organism>
<keyword evidence="3" id="KW-1185">Reference proteome</keyword>
<evidence type="ECO:0000313" key="3">
    <source>
        <dbReference type="Proteomes" id="UP000774326"/>
    </source>
</evidence>
<dbReference type="AlphaFoldDB" id="A0A9P8PI95"/>
<sequence>MVSNLPSLAASRRAGRGGGGLTRVGLPPAQSDSGVANRVPLHLSDGHFGRVSRGELNKPTAFTQWDLHVGDVTEGLEVVFEIFLGDDGWQATDEHSGVVWISELVQRRLPFDWPVALSFMILTLDKELYLEPKNSKRTASVVSSAKSPTKIENSDLCP</sequence>
<reference evidence="2" key="1">
    <citation type="journal article" date="2021" name="Open Biol.">
        <title>Shared evolutionary footprints suggest mitochondrial oxidative damage underlies multiple complex I losses in fungi.</title>
        <authorList>
            <person name="Schikora-Tamarit M.A."/>
            <person name="Marcet-Houben M."/>
            <person name="Nosek J."/>
            <person name="Gabaldon T."/>
        </authorList>
    </citation>
    <scope>NUCLEOTIDE SEQUENCE</scope>
    <source>
        <strain evidence="2">CBS2887</strain>
    </source>
</reference>
<feature type="region of interest" description="Disordered" evidence="1">
    <location>
        <begin position="1"/>
        <end position="36"/>
    </location>
</feature>
<comment type="caution">
    <text evidence="2">The sequence shown here is derived from an EMBL/GenBank/DDBJ whole genome shotgun (WGS) entry which is preliminary data.</text>
</comment>
<feature type="compositionally biased region" description="Low complexity" evidence="1">
    <location>
        <begin position="1"/>
        <end position="12"/>
    </location>
</feature>
<protein>
    <submittedName>
        <fullName evidence="2">Uncharacterized protein</fullName>
    </submittedName>
</protein>
<gene>
    <name evidence="2" type="ORF">WICPIJ_010129</name>
</gene>
<dbReference type="Proteomes" id="UP000774326">
    <property type="component" value="Unassembled WGS sequence"/>
</dbReference>
<reference evidence="2" key="2">
    <citation type="submission" date="2021-01" db="EMBL/GenBank/DDBJ databases">
        <authorList>
            <person name="Schikora-Tamarit M.A."/>
        </authorList>
    </citation>
    <scope>NUCLEOTIDE SEQUENCE</scope>
    <source>
        <strain evidence="2">CBS2887</strain>
    </source>
</reference>
<proteinExistence type="predicted"/>
<evidence type="ECO:0000313" key="2">
    <source>
        <dbReference type="EMBL" id="KAH3672135.1"/>
    </source>
</evidence>
<accession>A0A9P8PI95</accession>